<dbReference type="EMBL" id="ACKY01000052">
    <property type="protein sequence ID" value="EEV88863.1"/>
    <property type="molecule type" value="Genomic_DNA"/>
</dbReference>
<reference evidence="2 3" key="1">
    <citation type="submission" date="2009-08" db="EMBL/GenBank/DDBJ databases">
        <authorList>
            <person name="Qin X."/>
            <person name="Bachman B."/>
            <person name="Battles P."/>
            <person name="Bell A."/>
            <person name="Bess C."/>
            <person name="Bickham C."/>
            <person name="Chaboub L."/>
            <person name="Chen D."/>
            <person name="Coyle M."/>
            <person name="Deiros D.R."/>
            <person name="Dinh H."/>
            <person name="Forbes L."/>
            <person name="Fowler G."/>
            <person name="Francisco L."/>
            <person name="Fu Q."/>
            <person name="Gubbala S."/>
            <person name="Hale W."/>
            <person name="Han Y."/>
            <person name="Hemphill L."/>
            <person name="Highlander S.K."/>
            <person name="Hirani K."/>
            <person name="Hogues M."/>
            <person name="Jackson L."/>
            <person name="Jakkamsetti A."/>
            <person name="Javaid M."/>
            <person name="Jiang H."/>
            <person name="Korchina V."/>
            <person name="Kovar C."/>
            <person name="Lara F."/>
            <person name="Lee S."/>
            <person name="Mata R."/>
            <person name="Mathew T."/>
            <person name="Moen C."/>
            <person name="Morales K."/>
            <person name="Munidasa M."/>
            <person name="Nazareth L."/>
            <person name="Ngo R."/>
            <person name="Nguyen L."/>
            <person name="Okwuonu G."/>
            <person name="Ongeri F."/>
            <person name="Patil S."/>
            <person name="Petrosino J."/>
            <person name="Pham C."/>
            <person name="Pham P."/>
            <person name="Pu L.-L."/>
            <person name="Puazo M."/>
            <person name="Raj R."/>
            <person name="Reid J."/>
            <person name="Rouhana J."/>
            <person name="Saada N."/>
            <person name="Shang Y."/>
            <person name="Simmons D."/>
            <person name="Thornton R."/>
            <person name="Warren J."/>
            <person name="Weissenberger G."/>
            <person name="Zhang J."/>
            <person name="Zhang L."/>
            <person name="Zhou C."/>
            <person name="Zhu D."/>
            <person name="Muzny D."/>
            <person name="Worley K."/>
            <person name="Gibbs R."/>
        </authorList>
    </citation>
    <scope>NUCLEOTIDE SEQUENCE [LARGE SCALE GENOMIC DNA]</scope>
    <source>
        <strain evidence="3">ATCC 15826 / DSM 8339 / NCTC 10426 / 6573</strain>
    </source>
</reference>
<comment type="caution">
    <text evidence="2">The sequence shown here is derived from an EMBL/GenBank/DDBJ whole genome shotgun (WGS) entry which is preliminary data.</text>
</comment>
<evidence type="ECO:0000256" key="1">
    <source>
        <dbReference type="SAM" id="Phobius"/>
    </source>
</evidence>
<dbReference type="GeneID" id="84788847"/>
<dbReference type="AlphaFoldDB" id="C8N924"/>
<organism evidence="2 3">
    <name type="scientific">Cardiobacterium hominis (strain ATCC 15826 / DSM 8339 / NCTC 10426 / 6573)</name>
    <dbReference type="NCBI Taxonomy" id="638300"/>
    <lineage>
        <taxon>Bacteria</taxon>
        <taxon>Pseudomonadati</taxon>
        <taxon>Pseudomonadota</taxon>
        <taxon>Gammaproteobacteria</taxon>
        <taxon>Cardiobacteriales</taxon>
        <taxon>Cardiobacteriaceae</taxon>
        <taxon>Cardiobacterium</taxon>
    </lineage>
</organism>
<proteinExistence type="predicted"/>
<keyword evidence="3" id="KW-1185">Reference proteome</keyword>
<keyword evidence="1" id="KW-0472">Membrane</keyword>
<feature type="transmembrane region" description="Helical" evidence="1">
    <location>
        <begin position="7"/>
        <end position="29"/>
    </location>
</feature>
<evidence type="ECO:0000313" key="2">
    <source>
        <dbReference type="EMBL" id="EEV88863.1"/>
    </source>
</evidence>
<sequence>MKNKKRPIFPALLAGFLSYFLFRIFWDYIYPNLGVELNRKVTFICFFAIAALILFLYNIKRYRKNKEGC</sequence>
<dbReference type="Proteomes" id="UP000004870">
    <property type="component" value="Unassembled WGS sequence"/>
</dbReference>
<keyword evidence="1" id="KW-0812">Transmembrane</keyword>
<evidence type="ECO:0000313" key="3">
    <source>
        <dbReference type="Proteomes" id="UP000004870"/>
    </source>
</evidence>
<dbReference type="HOGENOM" id="CLU_2804532_0_0_6"/>
<name>C8N924_CARH6</name>
<accession>C8N924</accession>
<feature type="transmembrane region" description="Helical" evidence="1">
    <location>
        <begin position="41"/>
        <end position="59"/>
    </location>
</feature>
<dbReference type="RefSeq" id="WP_004140637.1">
    <property type="nucleotide sequence ID" value="NZ_GG694026.1"/>
</dbReference>
<keyword evidence="1" id="KW-1133">Transmembrane helix</keyword>
<protein>
    <submittedName>
        <fullName evidence="2">Uncharacterized protein</fullName>
    </submittedName>
</protein>
<gene>
    <name evidence="2" type="ORF">HMPREF0198_1002</name>
</gene>